<dbReference type="OrthoDB" id="342717at2157"/>
<dbReference type="Pfam" id="PF20587">
    <property type="entry name" value="DUF6789"/>
    <property type="match status" value="1"/>
</dbReference>
<feature type="transmembrane region" description="Helical" evidence="1">
    <location>
        <begin position="106"/>
        <end position="126"/>
    </location>
</feature>
<dbReference type="GeneID" id="56038301"/>
<accession>A0A7D5LBC0</accession>
<name>A0A7D5LBC0_9EURY</name>
<keyword evidence="1" id="KW-0812">Transmembrane</keyword>
<keyword evidence="1" id="KW-0472">Membrane</keyword>
<evidence type="ECO:0008006" key="4">
    <source>
        <dbReference type="Google" id="ProtNLM"/>
    </source>
</evidence>
<protein>
    <recommendedName>
        <fullName evidence="4">Cytochrome C oxidase subunit I</fullName>
    </recommendedName>
</protein>
<dbReference type="Proteomes" id="UP000509626">
    <property type="component" value="Chromosome"/>
</dbReference>
<dbReference type="RefSeq" id="WP_179269095.1">
    <property type="nucleotide sequence ID" value="NZ_CP058579.1"/>
</dbReference>
<keyword evidence="3" id="KW-1185">Reference proteome</keyword>
<dbReference type="AlphaFoldDB" id="A0A7D5LBC0"/>
<dbReference type="InterPro" id="IPR046739">
    <property type="entry name" value="DUF6789"/>
</dbReference>
<feature type="transmembrane region" description="Helical" evidence="1">
    <location>
        <begin position="132"/>
        <end position="157"/>
    </location>
</feature>
<dbReference type="KEGG" id="halu:HUG12_12540"/>
<evidence type="ECO:0000313" key="2">
    <source>
        <dbReference type="EMBL" id="QLG62510.1"/>
    </source>
</evidence>
<sequence>MTNGAAAATGEQTGKRETDIGVREILIAGGAGFVGMVAMVPFFAVGYALGVISPDAFAGLAELLGVPAESSLAFPLGAFIFVGGGMTTLPILFVSLAEFLPPARSTALRGVTYAVIIWTGFLIAFWTGQTGLLLWGYVLVSLLAHVAYGYVLGSLFLRYAHIPRYEV</sequence>
<evidence type="ECO:0000256" key="1">
    <source>
        <dbReference type="SAM" id="Phobius"/>
    </source>
</evidence>
<dbReference type="EMBL" id="CP058579">
    <property type="protein sequence ID" value="QLG62510.1"/>
    <property type="molecule type" value="Genomic_DNA"/>
</dbReference>
<organism evidence="2 3">
    <name type="scientific">Halorarum salinum</name>
    <dbReference type="NCBI Taxonomy" id="2743089"/>
    <lineage>
        <taxon>Archaea</taxon>
        <taxon>Methanobacteriati</taxon>
        <taxon>Methanobacteriota</taxon>
        <taxon>Stenosarchaea group</taxon>
        <taxon>Halobacteria</taxon>
        <taxon>Halobacteriales</taxon>
        <taxon>Haloferacaceae</taxon>
        <taxon>Halorarum</taxon>
    </lineage>
</organism>
<gene>
    <name evidence="2" type="ORF">HUG12_12540</name>
</gene>
<reference evidence="2 3" key="1">
    <citation type="submission" date="2020-06" db="EMBL/GenBank/DDBJ databases">
        <title>NJ-3-1, isolated from saline soil.</title>
        <authorList>
            <person name="Cui H.L."/>
            <person name="Shi X."/>
        </authorList>
    </citation>
    <scope>NUCLEOTIDE SEQUENCE [LARGE SCALE GENOMIC DNA]</scope>
    <source>
        <strain evidence="2 3">NJ-3-1</strain>
    </source>
</reference>
<evidence type="ECO:0000313" key="3">
    <source>
        <dbReference type="Proteomes" id="UP000509626"/>
    </source>
</evidence>
<feature type="transmembrane region" description="Helical" evidence="1">
    <location>
        <begin position="25"/>
        <end position="52"/>
    </location>
</feature>
<feature type="transmembrane region" description="Helical" evidence="1">
    <location>
        <begin position="72"/>
        <end position="94"/>
    </location>
</feature>
<proteinExistence type="predicted"/>
<keyword evidence="1" id="KW-1133">Transmembrane helix</keyword>